<organism evidence="1 2">
    <name type="scientific">Rugosimonospora africana</name>
    <dbReference type="NCBI Taxonomy" id="556532"/>
    <lineage>
        <taxon>Bacteria</taxon>
        <taxon>Bacillati</taxon>
        <taxon>Actinomycetota</taxon>
        <taxon>Actinomycetes</taxon>
        <taxon>Micromonosporales</taxon>
        <taxon>Micromonosporaceae</taxon>
        <taxon>Rugosimonospora</taxon>
    </lineage>
</organism>
<dbReference type="EMBL" id="BONZ01000079">
    <property type="protein sequence ID" value="GIH19339.1"/>
    <property type="molecule type" value="Genomic_DNA"/>
</dbReference>
<protein>
    <recommendedName>
        <fullName evidence="3">Kinase</fullName>
    </recommendedName>
</protein>
<evidence type="ECO:0000313" key="1">
    <source>
        <dbReference type="EMBL" id="GIH19339.1"/>
    </source>
</evidence>
<accession>A0A8J3QY40</accession>
<comment type="caution">
    <text evidence="1">The sequence shown here is derived from an EMBL/GenBank/DDBJ whole genome shotgun (WGS) entry which is preliminary data.</text>
</comment>
<dbReference type="Pfam" id="PF13671">
    <property type="entry name" value="AAA_33"/>
    <property type="match status" value="1"/>
</dbReference>
<proteinExistence type="predicted"/>
<name>A0A8J3QY40_9ACTN</name>
<reference evidence="1" key="1">
    <citation type="submission" date="2021-01" db="EMBL/GenBank/DDBJ databases">
        <title>Whole genome shotgun sequence of Rugosimonospora africana NBRC 104875.</title>
        <authorList>
            <person name="Komaki H."/>
            <person name="Tamura T."/>
        </authorList>
    </citation>
    <scope>NUCLEOTIDE SEQUENCE</scope>
    <source>
        <strain evidence="1">NBRC 104875</strain>
    </source>
</reference>
<dbReference type="Gene3D" id="3.40.50.300">
    <property type="entry name" value="P-loop containing nucleotide triphosphate hydrolases"/>
    <property type="match status" value="1"/>
</dbReference>
<evidence type="ECO:0008006" key="3">
    <source>
        <dbReference type="Google" id="ProtNLM"/>
    </source>
</evidence>
<evidence type="ECO:0000313" key="2">
    <source>
        <dbReference type="Proteomes" id="UP000642748"/>
    </source>
</evidence>
<keyword evidence="2" id="KW-1185">Reference proteome</keyword>
<dbReference type="SUPFAM" id="SSF52540">
    <property type="entry name" value="P-loop containing nucleoside triphosphate hydrolases"/>
    <property type="match status" value="1"/>
</dbReference>
<dbReference type="RefSeq" id="WP_203922808.1">
    <property type="nucleotide sequence ID" value="NZ_BONZ01000079.1"/>
</dbReference>
<gene>
    <name evidence="1" type="ORF">Raf01_75110</name>
</gene>
<sequence>MATVHLIHGYLGVGKTRFARELSDRSGAVLISLDEWYLRLYTDGAPTSHQEYELLDRLTGVLHGHWPQLLRAGVDVVLDFGFWRRSERDLTRELARSVSADHRLHWVRTDDETALSRCLTRNDHPGRAFIIDAAAYRDLKARFEELGTHEHFEVVET</sequence>
<dbReference type="Proteomes" id="UP000642748">
    <property type="component" value="Unassembled WGS sequence"/>
</dbReference>
<dbReference type="InterPro" id="IPR027417">
    <property type="entry name" value="P-loop_NTPase"/>
</dbReference>
<dbReference type="AlphaFoldDB" id="A0A8J3QY40"/>